<dbReference type="EMBL" id="CP002830">
    <property type="protein sequence ID" value="AEI64716.1"/>
    <property type="molecule type" value="Genomic_DNA"/>
</dbReference>
<dbReference type="Proteomes" id="UP000000488">
    <property type="component" value="Chromosome"/>
</dbReference>
<proteinExistence type="predicted"/>
<evidence type="ECO:0000313" key="1">
    <source>
        <dbReference type="EMBL" id="AEI64716.1"/>
    </source>
</evidence>
<dbReference type="AlphaFoldDB" id="F8CD00"/>
<dbReference type="KEGG" id="mfu:LILAB_14055"/>
<accession>F8CD00</accession>
<organism evidence="1 2">
    <name type="scientific">Myxococcus fulvus (strain ATCC BAA-855 / HW-1)</name>
    <dbReference type="NCBI Taxonomy" id="483219"/>
    <lineage>
        <taxon>Bacteria</taxon>
        <taxon>Pseudomonadati</taxon>
        <taxon>Myxococcota</taxon>
        <taxon>Myxococcia</taxon>
        <taxon>Myxococcales</taxon>
        <taxon>Cystobacterineae</taxon>
        <taxon>Myxococcaceae</taxon>
        <taxon>Myxococcus</taxon>
    </lineage>
</organism>
<name>F8CD00_MYXFH</name>
<protein>
    <submittedName>
        <fullName evidence="1">Uncharacterized protein</fullName>
    </submittedName>
</protein>
<evidence type="ECO:0000313" key="2">
    <source>
        <dbReference type="Proteomes" id="UP000000488"/>
    </source>
</evidence>
<sequence length="63" mass="7131">MRFRVGDDRLRQLSGVDRASVGPVAFRVLPRSFTALAAELEKHEYEVSPQKVGELLKRQGYSL</sequence>
<gene>
    <name evidence="1" type="ordered locus">LILAB_14055</name>
</gene>
<dbReference type="HOGENOM" id="CLU_2881159_0_0_7"/>
<reference evidence="1 2" key="1">
    <citation type="journal article" date="2011" name="J. Bacteriol.">
        <title>Genome sequence of the halotolerant marine bacterium Myxococcus fulvus HW-1.</title>
        <authorList>
            <person name="Li Z.F."/>
            <person name="Li X."/>
            <person name="Liu H."/>
            <person name="Liu X."/>
            <person name="Han K."/>
            <person name="Wu Z.H."/>
            <person name="Hu W."/>
            <person name="Li F.F."/>
            <person name="Li Y.Z."/>
        </authorList>
    </citation>
    <scope>NUCLEOTIDE SEQUENCE [LARGE SCALE GENOMIC DNA]</scope>
    <source>
        <strain evidence="2">ATCC BAA-855 / HW-1</strain>
    </source>
</reference>